<name>A0A0E9TLI8_ANGAN</name>
<reference evidence="1" key="2">
    <citation type="journal article" date="2015" name="Fish Shellfish Immunol.">
        <title>Early steps in the European eel (Anguilla anguilla)-Vibrio vulnificus interaction in the gills: Role of the RtxA13 toxin.</title>
        <authorList>
            <person name="Callol A."/>
            <person name="Pajuelo D."/>
            <person name="Ebbesson L."/>
            <person name="Teles M."/>
            <person name="MacKenzie S."/>
            <person name="Amaro C."/>
        </authorList>
    </citation>
    <scope>NUCLEOTIDE SEQUENCE</scope>
</reference>
<organism evidence="1">
    <name type="scientific">Anguilla anguilla</name>
    <name type="common">European freshwater eel</name>
    <name type="synonym">Muraena anguilla</name>
    <dbReference type="NCBI Taxonomy" id="7936"/>
    <lineage>
        <taxon>Eukaryota</taxon>
        <taxon>Metazoa</taxon>
        <taxon>Chordata</taxon>
        <taxon>Craniata</taxon>
        <taxon>Vertebrata</taxon>
        <taxon>Euteleostomi</taxon>
        <taxon>Actinopterygii</taxon>
        <taxon>Neopterygii</taxon>
        <taxon>Teleostei</taxon>
        <taxon>Anguilliformes</taxon>
        <taxon>Anguillidae</taxon>
        <taxon>Anguilla</taxon>
    </lineage>
</organism>
<accession>A0A0E9TLI8</accession>
<reference evidence="1" key="1">
    <citation type="submission" date="2014-11" db="EMBL/GenBank/DDBJ databases">
        <authorList>
            <person name="Amaro Gonzalez C."/>
        </authorList>
    </citation>
    <scope>NUCLEOTIDE SEQUENCE</scope>
</reference>
<evidence type="ECO:0000313" key="1">
    <source>
        <dbReference type="EMBL" id="JAH54312.1"/>
    </source>
</evidence>
<dbReference type="EMBL" id="GBXM01054265">
    <property type="protein sequence ID" value="JAH54312.1"/>
    <property type="molecule type" value="Transcribed_RNA"/>
</dbReference>
<dbReference type="AlphaFoldDB" id="A0A0E9TLI8"/>
<sequence>MFYFSKKKDNTQITYII</sequence>
<proteinExistence type="predicted"/>
<protein>
    <submittedName>
        <fullName evidence="1">Uncharacterized protein</fullName>
    </submittedName>
</protein>